<dbReference type="Gene3D" id="3.40.50.720">
    <property type="entry name" value="NAD(P)-binding Rossmann-like Domain"/>
    <property type="match status" value="1"/>
</dbReference>
<evidence type="ECO:0000313" key="2">
    <source>
        <dbReference type="EMBL" id="NVP02951.1"/>
    </source>
</evidence>
<accession>A0A850R7V8</accession>
<dbReference type="Proteomes" id="UP000533429">
    <property type="component" value="Unassembled WGS sequence"/>
</dbReference>
<dbReference type="EMBL" id="JABXOR010001442">
    <property type="protein sequence ID" value="NVP02951.1"/>
    <property type="molecule type" value="Genomic_DNA"/>
</dbReference>
<comment type="caution">
    <text evidence="2">The sequence shown here is derived from an EMBL/GenBank/DDBJ whole genome shotgun (WGS) entry which is preliminary data.</text>
</comment>
<protein>
    <submittedName>
        <fullName evidence="2">GDP-mannose 4,6-dehydratase</fullName>
    </submittedName>
</protein>
<evidence type="ECO:0000313" key="3">
    <source>
        <dbReference type="Proteomes" id="UP000533429"/>
    </source>
</evidence>
<organism evidence="2 3">
    <name type="scientific">Photobacterium damselae subsp. damselae</name>
    <name type="common">Listonella damsela</name>
    <dbReference type="NCBI Taxonomy" id="85581"/>
    <lineage>
        <taxon>Bacteria</taxon>
        <taxon>Pseudomonadati</taxon>
        <taxon>Pseudomonadota</taxon>
        <taxon>Gammaproteobacteria</taxon>
        <taxon>Vibrionales</taxon>
        <taxon>Vibrionaceae</taxon>
        <taxon>Photobacterium</taxon>
    </lineage>
</organism>
<dbReference type="AlphaFoldDB" id="A0A850R7V8"/>
<dbReference type="InterPro" id="IPR036291">
    <property type="entry name" value="NAD(P)-bd_dom_sf"/>
</dbReference>
<evidence type="ECO:0000259" key="1">
    <source>
        <dbReference type="Pfam" id="PF16363"/>
    </source>
</evidence>
<dbReference type="InterPro" id="IPR016040">
    <property type="entry name" value="NAD(P)-bd_dom"/>
</dbReference>
<proteinExistence type="predicted"/>
<feature type="domain" description="NAD(P)-binding" evidence="1">
    <location>
        <begin position="5"/>
        <end position="290"/>
    </location>
</feature>
<dbReference type="Pfam" id="PF16363">
    <property type="entry name" value="GDP_Man_Dehyd"/>
    <property type="match status" value="1"/>
</dbReference>
<dbReference type="SUPFAM" id="SSF51735">
    <property type="entry name" value="NAD(P)-binding Rossmann-fold domains"/>
    <property type="match status" value="1"/>
</dbReference>
<dbReference type="PANTHER" id="PTHR43000">
    <property type="entry name" value="DTDP-D-GLUCOSE 4,6-DEHYDRATASE-RELATED"/>
    <property type="match status" value="1"/>
</dbReference>
<gene>
    <name evidence="2" type="ORF">HWA77_22330</name>
</gene>
<sequence length="297" mass="33164">MKTVLISGVDGFTGKYVEELLLSKGYKVIGLVFSEPGINQVQCDLTNKESVRSCLEAVKPDYIINLAALSFVGHSDQKAFYDVNVFGALNLLDVAYELKLDIKKIILASSANIYGTPENVLKISEEQSPSPMNHYAMSKLSMEYMCNLWNDKLPIIITRPFNYTGIGQADNFLIPKIVNHFKNNKKVIELGNIDVSRDFSDVRDIAKAYVNLLESNIIGETVNLCSGNIYSLSEIIEIMNKIAGYEIEVVVNPLFVRPNEIKVLGGDNKKLTHLVGFKPDIKLEQTLLDMYNAKNSD</sequence>
<name>A0A850R7V8_PHODD</name>
<dbReference type="Gene3D" id="3.90.25.10">
    <property type="entry name" value="UDP-galactose 4-epimerase, domain 1"/>
    <property type="match status" value="1"/>
</dbReference>
<reference evidence="2 3" key="1">
    <citation type="submission" date="2020-06" db="EMBL/GenBank/DDBJ databases">
        <title>Photobacterium damselae subsp. damselae comparative genomics.</title>
        <authorList>
            <person name="Osorio C.R."/>
        </authorList>
    </citation>
    <scope>NUCLEOTIDE SEQUENCE [LARGE SCALE GENOMIC DNA]</scope>
    <source>
        <strain evidence="2 3">TW250/03</strain>
    </source>
</reference>